<name>D5RHE5_9PROT</name>
<keyword evidence="3" id="KW-1185">Reference proteome</keyword>
<dbReference type="AlphaFoldDB" id="D5RHE5"/>
<proteinExistence type="predicted"/>
<dbReference type="HOGENOM" id="CLU_3316222_0_0_5"/>
<sequence>MRGLCPLKLPQQGTRSPAPAISLESKQMGFQRPQAFGGE</sequence>
<comment type="caution">
    <text evidence="2">The sequence shown here is derived from an EMBL/GenBank/DDBJ whole genome shotgun (WGS) entry which is preliminary data.</text>
</comment>
<protein>
    <submittedName>
        <fullName evidence="2">Uncharacterized protein</fullName>
    </submittedName>
</protein>
<dbReference type="Proteomes" id="UP000005324">
    <property type="component" value="Unassembled WGS sequence"/>
</dbReference>
<gene>
    <name evidence="2" type="ORF">HMPREF0731_0504</name>
</gene>
<feature type="region of interest" description="Disordered" evidence="1">
    <location>
        <begin position="1"/>
        <end position="39"/>
    </location>
</feature>
<evidence type="ECO:0000313" key="2">
    <source>
        <dbReference type="EMBL" id="EFH13247.1"/>
    </source>
</evidence>
<evidence type="ECO:0000256" key="1">
    <source>
        <dbReference type="SAM" id="MobiDB-lite"/>
    </source>
</evidence>
<reference evidence="2 3" key="1">
    <citation type="submission" date="2010-04" db="EMBL/GenBank/DDBJ databases">
        <authorList>
            <person name="Qin X."/>
            <person name="Bachman B."/>
            <person name="Battles P."/>
            <person name="Bell A."/>
            <person name="Bess C."/>
            <person name="Bickham C."/>
            <person name="Chaboub L."/>
            <person name="Chen D."/>
            <person name="Coyle M."/>
            <person name="Deiros D.R."/>
            <person name="Dinh H."/>
            <person name="Forbes L."/>
            <person name="Fowler G."/>
            <person name="Francisco L."/>
            <person name="Fu Q."/>
            <person name="Gubbala S."/>
            <person name="Hale W."/>
            <person name="Han Y."/>
            <person name="Hemphill L."/>
            <person name="Highlander S.K."/>
            <person name="Hirani K."/>
            <person name="Hogues M."/>
            <person name="Jackson L."/>
            <person name="Jakkamsetti A."/>
            <person name="Javaid M."/>
            <person name="Jiang H."/>
            <person name="Korchina V."/>
            <person name="Kovar C."/>
            <person name="Lara F."/>
            <person name="Lee S."/>
            <person name="Mata R."/>
            <person name="Mathew T."/>
            <person name="Moen C."/>
            <person name="Morales K."/>
            <person name="Munidasa M."/>
            <person name="Nazareth L."/>
            <person name="Ngo R."/>
            <person name="Nguyen L."/>
            <person name="Okwuonu G."/>
            <person name="Ongeri F."/>
            <person name="Patil S."/>
            <person name="Petrosino J."/>
            <person name="Pham C."/>
            <person name="Pham P."/>
            <person name="Pu L.-L."/>
            <person name="Puazo M."/>
            <person name="Raj R."/>
            <person name="Reid J."/>
            <person name="Rouhana J."/>
            <person name="Saada N."/>
            <person name="Shang Y."/>
            <person name="Simmons D."/>
            <person name="Thornton R."/>
            <person name="Warren J."/>
            <person name="Weissenberger G."/>
            <person name="Zhang J."/>
            <person name="Zhang L."/>
            <person name="Zhou C."/>
            <person name="Zhu D."/>
            <person name="Muzny D."/>
            <person name="Worley K."/>
            <person name="Gibbs R."/>
        </authorList>
    </citation>
    <scope>NUCLEOTIDE SEQUENCE [LARGE SCALE GENOMIC DNA]</scope>
    <source>
        <strain evidence="2 3">ATCC 49957</strain>
    </source>
</reference>
<evidence type="ECO:0000313" key="3">
    <source>
        <dbReference type="Proteomes" id="UP000005324"/>
    </source>
</evidence>
<dbReference type="EMBL" id="ADVL01000099">
    <property type="protein sequence ID" value="EFH13247.1"/>
    <property type="molecule type" value="Genomic_DNA"/>
</dbReference>
<accession>D5RHE5</accession>
<organism evidence="2 3">
    <name type="scientific">Pseudoroseomonas cervicalis ATCC 49957</name>
    <dbReference type="NCBI Taxonomy" id="525371"/>
    <lineage>
        <taxon>Bacteria</taxon>
        <taxon>Pseudomonadati</taxon>
        <taxon>Pseudomonadota</taxon>
        <taxon>Alphaproteobacteria</taxon>
        <taxon>Acetobacterales</taxon>
        <taxon>Roseomonadaceae</taxon>
        <taxon>Roseomonas</taxon>
    </lineage>
</organism>